<reference evidence="1" key="1">
    <citation type="submission" date="2019-03" db="EMBL/GenBank/DDBJ databases">
        <title>WGS assembly of Setaria viridis.</title>
        <authorList>
            <person name="Huang P."/>
            <person name="Jenkins J."/>
            <person name="Grimwood J."/>
            <person name="Barry K."/>
            <person name="Healey A."/>
            <person name="Mamidi S."/>
            <person name="Sreedasyam A."/>
            <person name="Shu S."/>
            <person name="Feldman M."/>
            <person name="Wu J."/>
            <person name="Yu Y."/>
            <person name="Chen C."/>
            <person name="Johnson J."/>
            <person name="Rokhsar D."/>
            <person name="Baxter I."/>
            <person name="Schmutz J."/>
            <person name="Brutnell T."/>
            <person name="Kellogg E."/>
        </authorList>
    </citation>
    <scope>NUCLEOTIDE SEQUENCE [LARGE SCALE GENOMIC DNA]</scope>
</reference>
<gene>
    <name evidence="1" type="ORF">SEVIR_3G319303v2</name>
</gene>
<keyword evidence="2" id="KW-1185">Reference proteome</keyword>
<organism evidence="1 2">
    <name type="scientific">Setaria viridis</name>
    <name type="common">Green bristlegrass</name>
    <name type="synonym">Setaria italica subsp. viridis</name>
    <dbReference type="NCBI Taxonomy" id="4556"/>
    <lineage>
        <taxon>Eukaryota</taxon>
        <taxon>Viridiplantae</taxon>
        <taxon>Streptophyta</taxon>
        <taxon>Embryophyta</taxon>
        <taxon>Tracheophyta</taxon>
        <taxon>Spermatophyta</taxon>
        <taxon>Magnoliopsida</taxon>
        <taxon>Liliopsida</taxon>
        <taxon>Poales</taxon>
        <taxon>Poaceae</taxon>
        <taxon>PACMAD clade</taxon>
        <taxon>Panicoideae</taxon>
        <taxon>Panicodae</taxon>
        <taxon>Paniceae</taxon>
        <taxon>Cenchrinae</taxon>
        <taxon>Setaria</taxon>
    </lineage>
</organism>
<protein>
    <submittedName>
        <fullName evidence="1">Uncharacterized protein</fullName>
    </submittedName>
</protein>
<dbReference type="AlphaFoldDB" id="A0A4U6VG51"/>
<name>A0A4U6VG51_SETVI</name>
<evidence type="ECO:0000313" key="2">
    <source>
        <dbReference type="Proteomes" id="UP000298652"/>
    </source>
</evidence>
<dbReference type="EMBL" id="CM016554">
    <property type="protein sequence ID" value="TKW28428.1"/>
    <property type="molecule type" value="Genomic_DNA"/>
</dbReference>
<evidence type="ECO:0000313" key="1">
    <source>
        <dbReference type="EMBL" id="TKW28428.1"/>
    </source>
</evidence>
<proteinExistence type="predicted"/>
<accession>A0A4U6VG51</accession>
<sequence>MSKKLQEQLLGNRQLPNLFVAYELTSQLVFRYDVHRSSMCKPIFYY</sequence>
<dbReference type="Gramene" id="TKW28428">
    <property type="protein sequence ID" value="TKW28428"/>
    <property type="gene ID" value="SEVIR_3G319303v2"/>
</dbReference>
<dbReference type="Proteomes" id="UP000298652">
    <property type="component" value="Chromosome 3"/>
</dbReference>